<evidence type="ECO:0000313" key="3">
    <source>
        <dbReference type="EMBL" id="OGE52870.1"/>
    </source>
</evidence>
<dbReference type="EMBL" id="LXJU01000009">
    <property type="protein sequence ID" value="OGE52870.1"/>
    <property type="molecule type" value="Genomic_DNA"/>
</dbReference>
<dbReference type="AlphaFoldDB" id="A0A1F5LIL9"/>
<dbReference type="GeneID" id="34576533"/>
<gene>
    <name evidence="3" type="ORF">PENARI_c009G03102</name>
</gene>
<comment type="caution">
    <text evidence="3">The sequence shown here is derived from an EMBL/GenBank/DDBJ whole genome shotgun (WGS) entry which is preliminary data.</text>
</comment>
<dbReference type="RefSeq" id="XP_022488309.1">
    <property type="nucleotide sequence ID" value="XM_022631799.1"/>
</dbReference>
<name>A0A1F5LIL9_PENAI</name>
<dbReference type="STRING" id="1835702.A0A1F5LIL9"/>
<organism evidence="3 4">
    <name type="scientific">Penicillium arizonense</name>
    <dbReference type="NCBI Taxonomy" id="1835702"/>
    <lineage>
        <taxon>Eukaryota</taxon>
        <taxon>Fungi</taxon>
        <taxon>Dikarya</taxon>
        <taxon>Ascomycota</taxon>
        <taxon>Pezizomycotina</taxon>
        <taxon>Eurotiomycetes</taxon>
        <taxon>Eurotiomycetidae</taxon>
        <taxon>Eurotiales</taxon>
        <taxon>Aspergillaceae</taxon>
        <taxon>Penicillium</taxon>
    </lineage>
</organism>
<evidence type="ECO:0000313" key="4">
    <source>
        <dbReference type="Proteomes" id="UP000177622"/>
    </source>
</evidence>
<feature type="region of interest" description="Disordered" evidence="1">
    <location>
        <begin position="745"/>
        <end position="769"/>
    </location>
</feature>
<evidence type="ECO:0000256" key="1">
    <source>
        <dbReference type="SAM" id="MobiDB-lite"/>
    </source>
</evidence>
<dbReference type="Proteomes" id="UP000177622">
    <property type="component" value="Unassembled WGS sequence"/>
</dbReference>
<reference evidence="3 4" key="1">
    <citation type="journal article" date="2016" name="Sci. Rep.">
        <title>Penicillium arizonense, a new, genome sequenced fungal species, reveals a high chemical diversity in secreted metabolites.</title>
        <authorList>
            <person name="Grijseels S."/>
            <person name="Nielsen J.C."/>
            <person name="Randelovic M."/>
            <person name="Nielsen J."/>
            <person name="Nielsen K.F."/>
            <person name="Workman M."/>
            <person name="Frisvad J.C."/>
        </authorList>
    </citation>
    <scope>NUCLEOTIDE SEQUENCE [LARGE SCALE GENOMIC DNA]</scope>
    <source>
        <strain evidence="3 4">CBS 141311</strain>
    </source>
</reference>
<dbReference type="Gene3D" id="2.120.10.30">
    <property type="entry name" value="TolB, C-terminal domain"/>
    <property type="match status" value="1"/>
</dbReference>
<sequence>MRWTLSAITGAAALTLAGNTPPPPQPELIEVVELPLPPVAPVNAKGACTASINPHRTGCIGKVSDSFQAGDFTPDGNHVAVTVEFIGAPVAPDPASIYRDKQLILVKTDGTNFTNGDPWKCLSCGVPSEHARSVDPSKDYPHVARNARQALWGHNILDCGGIPLVSDLCSPNKTHIYPIYWPTSVNGSGTPREMRMHPDDIHMGWSSFTSGGENSYYGRLQFNPHPTNGTLRVPRYDLVDVNLLVQPNGKSPIMAHGSELTLHDQAITVGELRGFSGSGDEILYIGATREANNIDIMSVHIITGAVRRLTSHPEYADPVAFSHDDRWFVTMDTRGSDRQMWMSGMRHVPPLIDIVATTAAASTRNNGARRFFQPILIDRHGDRGEYFGQQVNYKGDGSDGSVNDPNWNGKADPAFSPDGTRIVFWQSLVVSPACGGENPLPCPVSTAQGGRTYRVMLARLSDREPTDEAPVFAAPDKIPWATPFPLGASVPTPYTLPAGNFTLNGQSSGFAKVALVKDPKLGTFKTVSVKYKNYSDDGIHFINGYESVTVTLEASDPWANHVDWYSDLLQAGAENATKITGPGGFHLSINALENIFEANGTLTTTVDAFRISLLLLLDFYSFLPRLPPPIQTKAARLLDRQNGAAWRRLIEDVPKIIQEAGIPLTGMCTPEDTITPVLVDLERGIGINGIYDDGHETFRLCKPGEWSFCKTARKPYDIVVSSDGDYDDWEPARALYASLWPGEDIEGLWPKRDDGERAETGEGDEGDNE</sequence>
<feature type="chain" id="PRO_5009519626" description="Saponin hydrolase" evidence="2">
    <location>
        <begin position="18"/>
        <end position="769"/>
    </location>
</feature>
<keyword evidence="4" id="KW-1185">Reference proteome</keyword>
<keyword evidence="2" id="KW-0732">Signal</keyword>
<accession>A0A1F5LIL9</accession>
<dbReference type="InterPro" id="IPR011042">
    <property type="entry name" value="6-blade_b-propeller_TolB-like"/>
</dbReference>
<proteinExistence type="predicted"/>
<feature type="signal peptide" evidence="2">
    <location>
        <begin position="1"/>
        <end position="17"/>
    </location>
</feature>
<dbReference type="SUPFAM" id="SSF82171">
    <property type="entry name" value="DPP6 N-terminal domain-like"/>
    <property type="match status" value="1"/>
</dbReference>
<evidence type="ECO:0000256" key="2">
    <source>
        <dbReference type="SAM" id="SignalP"/>
    </source>
</evidence>
<feature type="compositionally biased region" description="Basic and acidic residues" evidence="1">
    <location>
        <begin position="749"/>
        <end position="760"/>
    </location>
</feature>
<dbReference type="OrthoDB" id="10265322at2759"/>
<protein>
    <recommendedName>
        <fullName evidence="5">Saponin hydrolase</fullName>
    </recommendedName>
</protein>
<evidence type="ECO:0008006" key="5">
    <source>
        <dbReference type="Google" id="ProtNLM"/>
    </source>
</evidence>